<dbReference type="Proteomes" id="UP001458946">
    <property type="component" value="Unassembled WGS sequence"/>
</dbReference>
<keyword evidence="5" id="KW-1015">Disulfide bond</keyword>
<comment type="caution">
    <text evidence="8">The sequence shown here is derived from an EMBL/GenBank/DDBJ whole genome shotgun (WGS) entry which is preliminary data.</text>
</comment>
<protein>
    <submittedName>
        <fullName evidence="8">Cytochrome bc1 complex Rieske iron-sulfur subunit</fullName>
    </submittedName>
</protein>
<accession>A0ABP9VC51</accession>
<dbReference type="EMBL" id="BAABRN010000030">
    <property type="protein sequence ID" value="GAA5502813.1"/>
    <property type="molecule type" value="Genomic_DNA"/>
</dbReference>
<dbReference type="InterPro" id="IPR036922">
    <property type="entry name" value="Rieske_2Fe-2S_sf"/>
</dbReference>
<comment type="cofactor">
    <cofactor evidence="6">
        <name>[2Fe-2S] cluster</name>
        <dbReference type="ChEBI" id="CHEBI:190135"/>
    </cofactor>
</comment>
<reference evidence="8 9" key="1">
    <citation type="submission" date="2024-02" db="EMBL/GenBank/DDBJ databases">
        <title>Deinococcus xinjiangensis NBRC 107630.</title>
        <authorList>
            <person name="Ichikawa N."/>
            <person name="Katano-Makiyama Y."/>
            <person name="Hidaka K."/>
        </authorList>
    </citation>
    <scope>NUCLEOTIDE SEQUENCE [LARGE SCALE GENOMIC DNA]</scope>
    <source>
        <strain evidence="8 9">NBRC 107630</strain>
    </source>
</reference>
<organism evidence="8 9">
    <name type="scientific">Deinococcus xinjiangensis</name>
    <dbReference type="NCBI Taxonomy" id="457454"/>
    <lineage>
        <taxon>Bacteria</taxon>
        <taxon>Thermotogati</taxon>
        <taxon>Deinococcota</taxon>
        <taxon>Deinococci</taxon>
        <taxon>Deinococcales</taxon>
        <taxon>Deinococcaceae</taxon>
        <taxon>Deinococcus</taxon>
    </lineage>
</organism>
<dbReference type="PANTHER" id="PTHR10134">
    <property type="entry name" value="CYTOCHROME B-C1 COMPLEX SUBUNIT RIESKE, MITOCHONDRIAL"/>
    <property type="match status" value="1"/>
</dbReference>
<feature type="domain" description="Rieske" evidence="7">
    <location>
        <begin position="91"/>
        <end position="192"/>
    </location>
</feature>
<dbReference type="RefSeq" id="WP_353542781.1">
    <property type="nucleotide sequence ID" value="NZ_BAABRN010000030.1"/>
</dbReference>
<dbReference type="Gene3D" id="2.102.10.10">
    <property type="entry name" value="Rieske [2Fe-2S] iron-sulphur domain"/>
    <property type="match status" value="1"/>
</dbReference>
<keyword evidence="2" id="KW-0479">Metal-binding</keyword>
<dbReference type="InterPro" id="IPR005805">
    <property type="entry name" value="Rieske_Fe-S_prot_C"/>
</dbReference>
<dbReference type="PRINTS" id="PR00162">
    <property type="entry name" value="RIESKE"/>
</dbReference>
<proteinExistence type="predicted"/>
<evidence type="ECO:0000313" key="8">
    <source>
        <dbReference type="EMBL" id="GAA5502813.1"/>
    </source>
</evidence>
<dbReference type="Pfam" id="PF00355">
    <property type="entry name" value="Rieske"/>
    <property type="match status" value="1"/>
</dbReference>
<name>A0ABP9VC51_9DEIO</name>
<keyword evidence="1" id="KW-0001">2Fe-2S</keyword>
<evidence type="ECO:0000256" key="3">
    <source>
        <dbReference type="ARBA" id="ARBA00023004"/>
    </source>
</evidence>
<dbReference type="InterPro" id="IPR017941">
    <property type="entry name" value="Rieske_2Fe-2S"/>
</dbReference>
<sequence>MTRYRKEDPEITRRKFVTTALGASAAVGGLALISTLGGANPVFRLTRDKMPPTPGDILVHAGGDKDGQPVQVADLSEKLVRAWPMGKDADGNPLIRKGDPNNVVAMYKFQAGQIGAPTNIPATIDGQIVVYSDICMHAGCSVSDDDQKAGQMKCPCHSGQYDPMHGAKVTGGPPPGPLPQLPVKMDGDKIVVSGFFLTPPYGFTESDWEARKKAVEDALG</sequence>
<dbReference type="SUPFAM" id="SSF50022">
    <property type="entry name" value="ISP domain"/>
    <property type="match status" value="1"/>
</dbReference>
<evidence type="ECO:0000313" key="9">
    <source>
        <dbReference type="Proteomes" id="UP001458946"/>
    </source>
</evidence>
<dbReference type="PROSITE" id="PS51318">
    <property type="entry name" value="TAT"/>
    <property type="match status" value="1"/>
</dbReference>
<dbReference type="InterPro" id="IPR014349">
    <property type="entry name" value="Rieske_Fe-S_prot"/>
</dbReference>
<evidence type="ECO:0000256" key="6">
    <source>
        <dbReference type="ARBA" id="ARBA00034078"/>
    </source>
</evidence>
<keyword evidence="3" id="KW-0408">Iron</keyword>
<dbReference type="InterPro" id="IPR006311">
    <property type="entry name" value="TAT_signal"/>
</dbReference>
<keyword evidence="4" id="KW-0411">Iron-sulfur</keyword>
<evidence type="ECO:0000256" key="5">
    <source>
        <dbReference type="ARBA" id="ARBA00023157"/>
    </source>
</evidence>
<evidence type="ECO:0000256" key="2">
    <source>
        <dbReference type="ARBA" id="ARBA00022723"/>
    </source>
</evidence>
<evidence type="ECO:0000259" key="7">
    <source>
        <dbReference type="PROSITE" id="PS51296"/>
    </source>
</evidence>
<evidence type="ECO:0000256" key="1">
    <source>
        <dbReference type="ARBA" id="ARBA00022714"/>
    </source>
</evidence>
<evidence type="ECO:0000256" key="4">
    <source>
        <dbReference type="ARBA" id="ARBA00023014"/>
    </source>
</evidence>
<gene>
    <name evidence="8" type="primary">qcrA</name>
    <name evidence="8" type="ORF">Dxin01_02560</name>
</gene>
<dbReference type="CDD" id="cd03467">
    <property type="entry name" value="Rieske"/>
    <property type="match status" value="1"/>
</dbReference>
<dbReference type="PROSITE" id="PS51296">
    <property type="entry name" value="RIESKE"/>
    <property type="match status" value="1"/>
</dbReference>
<keyword evidence="9" id="KW-1185">Reference proteome</keyword>